<evidence type="ECO:0000256" key="1">
    <source>
        <dbReference type="SAM" id="Phobius"/>
    </source>
</evidence>
<name>A0A1H6L1Y5_9GAMM</name>
<dbReference type="STRING" id="235205.BAZSYMB_GCONTIG00785_1"/>
<dbReference type="Proteomes" id="UP000198559">
    <property type="component" value="Unassembled WGS sequence"/>
</dbReference>
<keyword evidence="1" id="KW-1133">Transmembrane helix</keyword>
<keyword evidence="1" id="KW-0812">Transmembrane</keyword>
<protein>
    <submittedName>
        <fullName evidence="2">Uncharacterized protein</fullName>
    </submittedName>
</protein>
<dbReference type="AlphaFoldDB" id="A0A1H6L1Y5"/>
<organism evidence="2 3">
    <name type="scientific">Bathymodiolus azoricus thioautotrophic gill symbiont</name>
    <dbReference type="NCBI Taxonomy" id="235205"/>
    <lineage>
        <taxon>Bacteria</taxon>
        <taxon>Pseudomonadati</taxon>
        <taxon>Pseudomonadota</taxon>
        <taxon>Gammaproteobacteria</taxon>
        <taxon>sulfur-oxidizing symbionts</taxon>
    </lineage>
</organism>
<accession>A0A1H6L1Y5</accession>
<keyword evidence="1" id="KW-0472">Membrane</keyword>
<sequence>MYEPLLKVLAILLSKGPRFIGVYFFISLATLTSLTFFTTLPTTLLAPTAPTPPPKPPARSKTISPLFAYCFQLSPVPPISPSSCKPPVALLAVF</sequence>
<feature type="transmembrane region" description="Helical" evidence="1">
    <location>
        <begin position="20"/>
        <end position="40"/>
    </location>
</feature>
<proteinExistence type="predicted"/>
<gene>
    <name evidence="2" type="ORF">BAZSYMB_GCONTIG00785_1</name>
</gene>
<reference evidence="3" key="1">
    <citation type="submission" date="2016-06" db="EMBL/GenBank/DDBJ databases">
        <authorList>
            <person name="Petersen J."/>
            <person name="Sayavedra L."/>
        </authorList>
    </citation>
    <scope>NUCLEOTIDE SEQUENCE [LARGE SCALE GENOMIC DNA]</scope>
    <source>
        <strain evidence="3">BazSymB</strain>
    </source>
</reference>
<evidence type="ECO:0000313" key="2">
    <source>
        <dbReference type="EMBL" id="SEH79951.1"/>
    </source>
</evidence>
<evidence type="ECO:0000313" key="3">
    <source>
        <dbReference type="Proteomes" id="UP000198559"/>
    </source>
</evidence>
<dbReference type="EMBL" id="CVUD02000149">
    <property type="protein sequence ID" value="SEH79951.1"/>
    <property type="molecule type" value="Genomic_DNA"/>
</dbReference>